<gene>
    <name evidence="5" type="primary">mcbR1</name>
    <name evidence="5" type="ORF">AXFE_08630</name>
</gene>
<evidence type="ECO:0000256" key="1">
    <source>
        <dbReference type="ARBA" id="ARBA00023015"/>
    </source>
</evidence>
<protein>
    <submittedName>
        <fullName evidence="5">HTH-type transcriptional regulator McbR</fullName>
    </submittedName>
</protein>
<dbReference type="STRING" id="1280514.AXFE_08630"/>
<dbReference type="SUPFAM" id="SSF46785">
    <property type="entry name" value="Winged helix' DNA-binding domain"/>
    <property type="match status" value="1"/>
</dbReference>
<dbReference type="GO" id="GO:0003677">
    <property type="term" value="F:DNA binding"/>
    <property type="evidence" value="ECO:0007669"/>
    <property type="project" value="UniProtKB-KW"/>
</dbReference>
<dbReference type="RefSeq" id="WP_052604621.1">
    <property type="nucleotide sequence ID" value="NZ_JXYS01000021.1"/>
</dbReference>
<dbReference type="SMART" id="SM00895">
    <property type="entry name" value="FCD"/>
    <property type="match status" value="1"/>
</dbReference>
<dbReference type="Pfam" id="PF00392">
    <property type="entry name" value="GntR"/>
    <property type="match status" value="1"/>
</dbReference>
<dbReference type="AlphaFoldDB" id="A0A0D8HMC7"/>
<accession>A0A0D8HMC7</accession>
<dbReference type="SMART" id="SM00345">
    <property type="entry name" value="HTH_GNTR"/>
    <property type="match status" value="1"/>
</dbReference>
<evidence type="ECO:0000313" key="5">
    <source>
        <dbReference type="EMBL" id="KJF18266.1"/>
    </source>
</evidence>
<dbReference type="SUPFAM" id="SSF48008">
    <property type="entry name" value="GntR ligand-binding domain-like"/>
    <property type="match status" value="1"/>
</dbReference>
<feature type="domain" description="HTH gntR-type" evidence="4">
    <location>
        <begin position="2"/>
        <end position="69"/>
    </location>
</feature>
<dbReference type="Pfam" id="PF07729">
    <property type="entry name" value="FCD"/>
    <property type="match status" value="1"/>
</dbReference>
<dbReference type="Proteomes" id="UP000032360">
    <property type="component" value="Unassembled WGS sequence"/>
</dbReference>
<evidence type="ECO:0000313" key="6">
    <source>
        <dbReference type="Proteomes" id="UP000032360"/>
    </source>
</evidence>
<dbReference type="InterPro" id="IPR036388">
    <property type="entry name" value="WH-like_DNA-bd_sf"/>
</dbReference>
<dbReference type="PANTHER" id="PTHR43537:SF24">
    <property type="entry name" value="GLUCONATE OPERON TRANSCRIPTIONAL REPRESSOR"/>
    <property type="match status" value="1"/>
</dbReference>
<evidence type="ECO:0000259" key="4">
    <source>
        <dbReference type="PROSITE" id="PS50949"/>
    </source>
</evidence>
<evidence type="ECO:0000256" key="3">
    <source>
        <dbReference type="ARBA" id="ARBA00023163"/>
    </source>
</evidence>
<dbReference type="OrthoDB" id="8680240at2"/>
<dbReference type="CDD" id="cd07377">
    <property type="entry name" value="WHTH_GntR"/>
    <property type="match status" value="1"/>
</dbReference>
<dbReference type="InterPro" id="IPR000524">
    <property type="entry name" value="Tscrpt_reg_HTH_GntR"/>
</dbReference>
<proteinExistence type="predicted"/>
<organism evidence="5 6">
    <name type="scientific">Acidithrix ferrooxidans</name>
    <dbReference type="NCBI Taxonomy" id="1280514"/>
    <lineage>
        <taxon>Bacteria</taxon>
        <taxon>Bacillati</taxon>
        <taxon>Actinomycetota</taxon>
        <taxon>Acidimicrobiia</taxon>
        <taxon>Acidimicrobiales</taxon>
        <taxon>Acidimicrobiaceae</taxon>
        <taxon>Acidithrix</taxon>
    </lineage>
</organism>
<keyword evidence="1" id="KW-0805">Transcription regulation</keyword>
<dbReference type="Gene3D" id="1.20.120.530">
    <property type="entry name" value="GntR ligand-binding domain-like"/>
    <property type="match status" value="1"/>
</dbReference>
<dbReference type="PRINTS" id="PR00035">
    <property type="entry name" value="HTHGNTR"/>
</dbReference>
<dbReference type="PROSITE" id="PS50949">
    <property type="entry name" value="HTH_GNTR"/>
    <property type="match status" value="1"/>
</dbReference>
<dbReference type="EMBL" id="JXYS01000021">
    <property type="protein sequence ID" value="KJF18266.1"/>
    <property type="molecule type" value="Genomic_DNA"/>
</dbReference>
<comment type="caution">
    <text evidence="5">The sequence shown here is derived from an EMBL/GenBank/DDBJ whole genome shotgun (WGS) entry which is preliminary data.</text>
</comment>
<evidence type="ECO:0000256" key="2">
    <source>
        <dbReference type="ARBA" id="ARBA00023125"/>
    </source>
</evidence>
<reference evidence="5 6" key="1">
    <citation type="submission" date="2015-01" db="EMBL/GenBank/DDBJ databases">
        <title>Draft genome of the acidophilic iron oxidizer Acidithrix ferrooxidans strain Py-F3.</title>
        <authorList>
            <person name="Poehlein A."/>
            <person name="Eisen S."/>
            <person name="Schloemann M."/>
            <person name="Johnson B.D."/>
            <person name="Daniel R."/>
            <person name="Muehling M."/>
        </authorList>
    </citation>
    <scope>NUCLEOTIDE SEQUENCE [LARGE SCALE GENOMIC DNA]</scope>
    <source>
        <strain evidence="5 6">Py-F3</strain>
    </source>
</reference>
<keyword evidence="2" id="KW-0238">DNA-binding</keyword>
<sequence>MASISEDVYNILRSEILDGTFVAGESLREEQLAGRYGTSRTPVREALRRLDAEGIVSVIRHRGARVLEWKPNELGEVFALRGQLESYAARIAASHISKDDIDLLTKLAGEMEEIAFSTSSEVVIDAITPLNNHFHSVIVASAGNGRLSEQLSSVIQVATVRNTFRRYNHEQLIRSMSHHRELIAAYMVKDGEWAESVMKSHIYSARAVLSVPPKVEEIAISDRRP</sequence>
<dbReference type="InterPro" id="IPR008920">
    <property type="entry name" value="TF_FadR/GntR_C"/>
</dbReference>
<dbReference type="GO" id="GO:0003700">
    <property type="term" value="F:DNA-binding transcription factor activity"/>
    <property type="evidence" value="ECO:0007669"/>
    <property type="project" value="InterPro"/>
</dbReference>
<dbReference type="InterPro" id="IPR036390">
    <property type="entry name" value="WH_DNA-bd_sf"/>
</dbReference>
<dbReference type="Gene3D" id="1.10.10.10">
    <property type="entry name" value="Winged helix-like DNA-binding domain superfamily/Winged helix DNA-binding domain"/>
    <property type="match status" value="1"/>
</dbReference>
<dbReference type="PATRIC" id="fig|1280514.3.peg.1131"/>
<dbReference type="PANTHER" id="PTHR43537">
    <property type="entry name" value="TRANSCRIPTIONAL REGULATOR, GNTR FAMILY"/>
    <property type="match status" value="1"/>
</dbReference>
<name>A0A0D8HMC7_9ACTN</name>
<keyword evidence="6" id="KW-1185">Reference proteome</keyword>
<keyword evidence="3" id="KW-0804">Transcription</keyword>
<dbReference type="InterPro" id="IPR011711">
    <property type="entry name" value="GntR_C"/>
</dbReference>